<comment type="subcellular location">
    <subcellularLocation>
        <location evidence="1">Cell membrane</location>
        <topology evidence="1">Multi-pass membrane protein</topology>
    </subcellularLocation>
</comment>
<name>A0A1V4SGY4_RUMHU</name>
<keyword evidence="5 6" id="KW-0472">Membrane</keyword>
<dbReference type="Pfam" id="PF02653">
    <property type="entry name" value="BPD_transp_2"/>
    <property type="match status" value="1"/>
</dbReference>
<feature type="transmembrane region" description="Helical" evidence="6">
    <location>
        <begin position="118"/>
        <end position="137"/>
    </location>
</feature>
<feature type="transmembrane region" description="Helical" evidence="6">
    <location>
        <begin position="38"/>
        <end position="56"/>
    </location>
</feature>
<dbReference type="GO" id="GO:0005886">
    <property type="term" value="C:plasma membrane"/>
    <property type="evidence" value="ECO:0007669"/>
    <property type="project" value="UniProtKB-SubCell"/>
</dbReference>
<dbReference type="RefSeq" id="WP_080066058.1">
    <property type="nucleotide sequence ID" value="NZ_MZGX01000028.1"/>
</dbReference>
<dbReference type="PANTHER" id="PTHR30482">
    <property type="entry name" value="HIGH-AFFINITY BRANCHED-CHAIN AMINO ACID TRANSPORT SYSTEM PERMEASE"/>
    <property type="match status" value="1"/>
</dbReference>
<proteinExistence type="predicted"/>
<evidence type="ECO:0000256" key="1">
    <source>
        <dbReference type="ARBA" id="ARBA00004651"/>
    </source>
</evidence>
<feature type="transmembrane region" description="Helical" evidence="6">
    <location>
        <begin position="63"/>
        <end position="83"/>
    </location>
</feature>
<organism evidence="7 8">
    <name type="scientific">Ruminiclostridium hungatei</name>
    <name type="common">Clostridium hungatei</name>
    <dbReference type="NCBI Taxonomy" id="48256"/>
    <lineage>
        <taxon>Bacteria</taxon>
        <taxon>Bacillati</taxon>
        <taxon>Bacillota</taxon>
        <taxon>Clostridia</taxon>
        <taxon>Eubacteriales</taxon>
        <taxon>Oscillospiraceae</taxon>
        <taxon>Ruminiclostridium</taxon>
    </lineage>
</organism>
<dbReference type="AlphaFoldDB" id="A0A1V4SGY4"/>
<feature type="transmembrane region" description="Helical" evidence="6">
    <location>
        <begin position="12"/>
        <end position="32"/>
    </location>
</feature>
<evidence type="ECO:0000256" key="2">
    <source>
        <dbReference type="ARBA" id="ARBA00022475"/>
    </source>
</evidence>
<evidence type="ECO:0000256" key="6">
    <source>
        <dbReference type="SAM" id="Phobius"/>
    </source>
</evidence>
<dbReference type="InterPro" id="IPR001851">
    <property type="entry name" value="ABC_transp_permease"/>
</dbReference>
<reference evidence="7 8" key="1">
    <citation type="submission" date="2017-03" db="EMBL/GenBank/DDBJ databases">
        <title>Genome sequence of Clostridium hungatei DSM 14427.</title>
        <authorList>
            <person name="Poehlein A."/>
            <person name="Daniel R."/>
        </authorList>
    </citation>
    <scope>NUCLEOTIDE SEQUENCE [LARGE SCALE GENOMIC DNA]</scope>
    <source>
        <strain evidence="7 8">DSM 14427</strain>
    </source>
</reference>
<protein>
    <submittedName>
        <fullName evidence="7">High-affinity branched-chain amino acid transport system permease protein LivH</fullName>
    </submittedName>
</protein>
<accession>A0A1V4SGY4</accession>
<evidence type="ECO:0000256" key="3">
    <source>
        <dbReference type="ARBA" id="ARBA00022692"/>
    </source>
</evidence>
<evidence type="ECO:0000313" key="8">
    <source>
        <dbReference type="Proteomes" id="UP000191554"/>
    </source>
</evidence>
<feature type="transmembrane region" description="Helical" evidence="6">
    <location>
        <begin position="205"/>
        <end position="230"/>
    </location>
</feature>
<dbReference type="InterPro" id="IPR043428">
    <property type="entry name" value="LivM-like"/>
</dbReference>
<comment type="caution">
    <text evidence="7">The sequence shown here is derived from an EMBL/GenBank/DDBJ whole genome shotgun (WGS) entry which is preliminary data.</text>
</comment>
<sequence length="322" mass="34457">MKNIFKHSALQKFIMILITYAAIQGLISAGIIDDYLQATLATICINIVLAVSLNLITGFTGQFSLGHAGFMSIGAYVCAIITINNPTAVGFIMGIIAGAIAAALIGAVVGLPTLRLRGDYLAIATLGMAEIIKIVFLNLEITNGAAGLQGIPQFVNWTWMFVFTVATVLIITNFLKSSHGRACISIREDEIAAESMGINTTKYKVISFTLGAFFAGIAGGLYASFFFFLKPDLFGFLKSVDVLVIVVLGGLGSISGSIIAAVLLAVISMFLQSFSEVRMIIYALLLIILMLFRPQGLMGSKEISLSVFKKLGLKSKTRKEES</sequence>
<feature type="transmembrane region" description="Helical" evidence="6">
    <location>
        <begin position="242"/>
        <end position="267"/>
    </location>
</feature>
<dbReference type="PANTHER" id="PTHR30482:SF10">
    <property type="entry name" value="HIGH-AFFINITY BRANCHED-CHAIN AMINO ACID TRANSPORT PROTEIN BRAE"/>
    <property type="match status" value="1"/>
</dbReference>
<keyword evidence="8" id="KW-1185">Reference proteome</keyword>
<dbReference type="Proteomes" id="UP000191554">
    <property type="component" value="Unassembled WGS sequence"/>
</dbReference>
<dbReference type="EMBL" id="MZGX01000028">
    <property type="protein sequence ID" value="OPX42527.1"/>
    <property type="molecule type" value="Genomic_DNA"/>
</dbReference>
<feature type="transmembrane region" description="Helical" evidence="6">
    <location>
        <begin position="89"/>
        <end position="111"/>
    </location>
</feature>
<dbReference type="OrthoDB" id="9789927at2"/>
<keyword evidence="4 6" id="KW-1133">Transmembrane helix</keyword>
<evidence type="ECO:0000256" key="5">
    <source>
        <dbReference type="ARBA" id="ARBA00023136"/>
    </source>
</evidence>
<feature type="transmembrane region" description="Helical" evidence="6">
    <location>
        <begin position="279"/>
        <end position="296"/>
    </location>
</feature>
<evidence type="ECO:0000313" key="7">
    <source>
        <dbReference type="EMBL" id="OPX42527.1"/>
    </source>
</evidence>
<dbReference type="CDD" id="cd06581">
    <property type="entry name" value="TM_PBP1_LivM_like"/>
    <property type="match status" value="1"/>
</dbReference>
<keyword evidence="2" id="KW-1003">Cell membrane</keyword>
<keyword evidence="3 6" id="KW-0812">Transmembrane</keyword>
<dbReference type="STRING" id="48256.CLHUN_36520"/>
<evidence type="ECO:0000256" key="4">
    <source>
        <dbReference type="ARBA" id="ARBA00022989"/>
    </source>
</evidence>
<gene>
    <name evidence="7" type="primary">livH_2</name>
    <name evidence="7" type="ORF">CLHUN_36520</name>
</gene>
<dbReference type="GO" id="GO:0015658">
    <property type="term" value="F:branched-chain amino acid transmembrane transporter activity"/>
    <property type="evidence" value="ECO:0007669"/>
    <property type="project" value="InterPro"/>
</dbReference>
<feature type="transmembrane region" description="Helical" evidence="6">
    <location>
        <begin position="157"/>
        <end position="175"/>
    </location>
</feature>